<dbReference type="PaxDb" id="65489-OBART05G17720.1"/>
<dbReference type="InterPro" id="IPR009606">
    <property type="entry name" value="DEAL/Modifying_wall_lignin1/2"/>
</dbReference>
<dbReference type="STRING" id="65489.A0A0D3G817"/>
<comment type="subcellular location">
    <subcellularLocation>
        <location evidence="1">Endomembrane system</location>
        <topology evidence="1">Multi-pass membrane protein</topology>
    </subcellularLocation>
</comment>
<dbReference type="EnsemblPlants" id="OBART05G17720.1">
    <property type="protein sequence ID" value="OBART05G17720.1"/>
    <property type="gene ID" value="OBART05G17720"/>
</dbReference>
<evidence type="ECO:0000256" key="7">
    <source>
        <dbReference type="SAM" id="Phobius"/>
    </source>
</evidence>
<organism evidence="8">
    <name type="scientific">Oryza barthii</name>
    <dbReference type="NCBI Taxonomy" id="65489"/>
    <lineage>
        <taxon>Eukaryota</taxon>
        <taxon>Viridiplantae</taxon>
        <taxon>Streptophyta</taxon>
        <taxon>Embryophyta</taxon>
        <taxon>Tracheophyta</taxon>
        <taxon>Spermatophyta</taxon>
        <taxon>Magnoliopsida</taxon>
        <taxon>Liliopsida</taxon>
        <taxon>Poales</taxon>
        <taxon>Poaceae</taxon>
        <taxon>BOP clade</taxon>
        <taxon>Oryzoideae</taxon>
        <taxon>Oryzeae</taxon>
        <taxon>Oryzinae</taxon>
        <taxon>Oryza</taxon>
    </lineage>
</organism>
<accession>A0A0D3G817</accession>
<dbReference type="Gramene" id="OBART05G17720.1">
    <property type="protein sequence ID" value="OBART05G17720.1"/>
    <property type="gene ID" value="OBART05G17720"/>
</dbReference>
<evidence type="ECO:0000256" key="2">
    <source>
        <dbReference type="ARBA" id="ARBA00022692"/>
    </source>
</evidence>
<keyword evidence="3" id="KW-0732">Signal</keyword>
<evidence type="ECO:0000313" key="8">
    <source>
        <dbReference type="EnsemblPlants" id="OBART05G17720.1"/>
    </source>
</evidence>
<evidence type="ECO:0000256" key="3">
    <source>
        <dbReference type="ARBA" id="ARBA00022729"/>
    </source>
</evidence>
<evidence type="ECO:0000256" key="4">
    <source>
        <dbReference type="ARBA" id="ARBA00022989"/>
    </source>
</evidence>
<dbReference type="AlphaFoldDB" id="A0A0D3G817"/>
<reference evidence="8" key="2">
    <citation type="submission" date="2015-03" db="UniProtKB">
        <authorList>
            <consortium name="EnsemblPlants"/>
        </authorList>
    </citation>
    <scope>IDENTIFICATION</scope>
</reference>
<sequence length="193" mass="19653">MAGKMDKTTIIASAVVGSLGLLSAILGFSAEVTKITATDVLVGARGECLYPQNPAAELGITVSAVGGCCGCCMSGRSIPSETKRIIGVVCAVMSWLVTTDITAGTDSGIAWFLFGVGAVVNIEGKRATMPDCYVVKRGIFAGAAVLALAATAFGITSYVMLRTQADEAPAKKPPLAGVAMGQPQFLPPQASHV</sequence>
<evidence type="ECO:0008006" key="10">
    <source>
        <dbReference type="Google" id="ProtNLM"/>
    </source>
</evidence>
<keyword evidence="9" id="KW-1185">Reference proteome</keyword>
<proteinExistence type="inferred from homology"/>
<dbReference type="PANTHER" id="PTHR31769">
    <property type="entry name" value="OS07G0462200 PROTEIN-RELATED"/>
    <property type="match status" value="1"/>
</dbReference>
<evidence type="ECO:0000256" key="1">
    <source>
        <dbReference type="ARBA" id="ARBA00004127"/>
    </source>
</evidence>
<comment type="similarity">
    <text evidence="6">Belongs to the DESIGUAL family.</text>
</comment>
<dbReference type="Proteomes" id="UP000026960">
    <property type="component" value="Chromosome 5"/>
</dbReference>
<dbReference type="HOGENOM" id="CLU_062329_2_2_1"/>
<protein>
    <recommendedName>
        <fullName evidence="10">Transmembrane protein</fullName>
    </recommendedName>
</protein>
<feature type="transmembrane region" description="Helical" evidence="7">
    <location>
        <begin position="139"/>
        <end position="161"/>
    </location>
</feature>
<dbReference type="Pfam" id="PF06749">
    <property type="entry name" value="DUF1218"/>
    <property type="match status" value="1"/>
</dbReference>
<dbReference type="InterPro" id="IPR052222">
    <property type="entry name" value="DESIGUAL"/>
</dbReference>
<evidence type="ECO:0000256" key="6">
    <source>
        <dbReference type="ARBA" id="ARBA00029467"/>
    </source>
</evidence>
<name>A0A0D3G817_9ORYZ</name>
<evidence type="ECO:0000256" key="5">
    <source>
        <dbReference type="ARBA" id="ARBA00023136"/>
    </source>
</evidence>
<reference evidence="8" key="1">
    <citation type="journal article" date="2009" name="Rice">
        <title>De Novo Next Generation Sequencing of Plant Genomes.</title>
        <authorList>
            <person name="Rounsley S."/>
            <person name="Marri P.R."/>
            <person name="Yu Y."/>
            <person name="He R."/>
            <person name="Sisneros N."/>
            <person name="Goicoechea J.L."/>
            <person name="Lee S.J."/>
            <person name="Angelova A."/>
            <person name="Kudrna D."/>
            <person name="Luo M."/>
            <person name="Affourtit J."/>
            <person name="Desany B."/>
            <person name="Knight J."/>
            <person name="Niazi F."/>
            <person name="Egholm M."/>
            <person name="Wing R.A."/>
        </authorList>
    </citation>
    <scope>NUCLEOTIDE SEQUENCE [LARGE SCALE GENOMIC DNA]</scope>
    <source>
        <strain evidence="8">cv. IRGC 105608</strain>
    </source>
</reference>
<keyword evidence="2 7" id="KW-0812">Transmembrane</keyword>
<keyword evidence="5 7" id="KW-0472">Membrane</keyword>
<keyword evidence="4 7" id="KW-1133">Transmembrane helix</keyword>
<feature type="transmembrane region" description="Helical" evidence="7">
    <location>
        <begin position="85"/>
        <end position="103"/>
    </location>
</feature>
<dbReference type="GO" id="GO:0012505">
    <property type="term" value="C:endomembrane system"/>
    <property type="evidence" value="ECO:0007669"/>
    <property type="project" value="UniProtKB-SubCell"/>
</dbReference>
<evidence type="ECO:0000313" key="9">
    <source>
        <dbReference type="Proteomes" id="UP000026960"/>
    </source>
</evidence>